<dbReference type="GO" id="GO:0009234">
    <property type="term" value="P:menaquinone biosynthetic process"/>
    <property type="evidence" value="ECO:0007669"/>
    <property type="project" value="InterPro"/>
</dbReference>
<evidence type="ECO:0000313" key="1">
    <source>
        <dbReference type="EMBL" id="TQE92380.1"/>
    </source>
</evidence>
<accession>A0A540V6I4</accession>
<proteinExistence type="predicted"/>
<sequence>MPGDCMKCRKQCLKWNGVIPMDTTYIENQIEQLKKAIYRQVEHRTLVKYTGDPLVDENQLFYLLLPLLNGDHWDEENYEGVIAVGIVEASLAEHSYIDEHDATSKVQQLTVLSGDYYSGRFYEILANSGNISLIRELSESVILRSEHEIRIYEPNRYAIDDWLETLTIIETECISRFYQLYNYNHYLYIMKKHLLILRLQNELLNYREGNSSLLLQKMMESFQRSEDMNFEHYLQNKIDGLVHQLRELLRTSSMKSELKRYIEERLIRESKER</sequence>
<dbReference type="Pfam" id="PF07307">
    <property type="entry name" value="HEPPP_synt_1"/>
    <property type="match status" value="1"/>
</dbReference>
<dbReference type="EMBL" id="VIGD01000001">
    <property type="protein sequence ID" value="TQE92380.1"/>
    <property type="molecule type" value="Genomic_DNA"/>
</dbReference>
<dbReference type="Proteomes" id="UP000315753">
    <property type="component" value="Unassembled WGS sequence"/>
</dbReference>
<dbReference type="InterPro" id="IPR009920">
    <property type="entry name" value="HEPPP_synth_su1"/>
</dbReference>
<organism evidence="1 2">
    <name type="scientific">Ureibacillus terrenus</name>
    <dbReference type="NCBI Taxonomy" id="118246"/>
    <lineage>
        <taxon>Bacteria</taxon>
        <taxon>Bacillati</taxon>
        <taxon>Bacillota</taxon>
        <taxon>Bacilli</taxon>
        <taxon>Bacillales</taxon>
        <taxon>Caryophanaceae</taxon>
        <taxon>Ureibacillus</taxon>
    </lineage>
</organism>
<dbReference type="Gene3D" id="1.20.120.1450">
    <property type="match status" value="1"/>
</dbReference>
<name>A0A540V6I4_9BACL</name>
<comment type="caution">
    <text evidence="1">The sequence shown here is derived from an EMBL/GenBank/DDBJ whole genome shotgun (WGS) entry which is preliminary data.</text>
</comment>
<protein>
    <submittedName>
        <fullName evidence="1">Heptaprenyl diphosphate synthase</fullName>
    </submittedName>
</protein>
<dbReference type="AlphaFoldDB" id="A0A540V6I4"/>
<reference evidence="1 2" key="1">
    <citation type="submission" date="2019-06" db="EMBL/GenBank/DDBJ databases">
        <title>Genome sequence of Ureibacillus terrenus.</title>
        <authorList>
            <person name="Maclea K.S."/>
            <person name="Simoes M."/>
        </authorList>
    </citation>
    <scope>NUCLEOTIDE SEQUENCE [LARGE SCALE GENOMIC DNA]</scope>
    <source>
        <strain evidence="1 2">ATCC BAA-384</strain>
    </source>
</reference>
<evidence type="ECO:0000313" key="2">
    <source>
        <dbReference type="Proteomes" id="UP000315753"/>
    </source>
</evidence>
<gene>
    <name evidence="1" type="ORF">FKZ59_01335</name>
</gene>
<dbReference type="OrthoDB" id="2417886at2"/>
<keyword evidence="2" id="KW-1185">Reference proteome</keyword>